<dbReference type="EMBL" id="CP045725">
    <property type="protein sequence ID" value="QGF23676.1"/>
    <property type="molecule type" value="Genomic_DNA"/>
</dbReference>
<reference evidence="1 2" key="1">
    <citation type="submission" date="2019-10" db="EMBL/GenBank/DDBJ databases">
        <title>Genomic analysis of Raineyella sp. CBA3103.</title>
        <authorList>
            <person name="Roh S.W."/>
        </authorList>
    </citation>
    <scope>NUCLEOTIDE SEQUENCE [LARGE SCALE GENOMIC DNA]</scope>
    <source>
        <strain evidence="1 2">CBA3103</strain>
    </source>
</reference>
<proteinExistence type="predicted"/>
<dbReference type="AlphaFoldDB" id="A0A5Q2FH79"/>
<dbReference type="Pfam" id="PF14256">
    <property type="entry name" value="YwiC"/>
    <property type="match status" value="1"/>
</dbReference>
<organism evidence="1 2">
    <name type="scientific">Raineyella fluvialis</name>
    <dbReference type="NCBI Taxonomy" id="2662261"/>
    <lineage>
        <taxon>Bacteria</taxon>
        <taxon>Bacillati</taxon>
        <taxon>Actinomycetota</taxon>
        <taxon>Actinomycetes</taxon>
        <taxon>Propionibacteriales</taxon>
        <taxon>Propionibacteriaceae</taxon>
        <taxon>Raineyella</taxon>
    </lineage>
</organism>
<keyword evidence="2" id="KW-1185">Reference proteome</keyword>
<gene>
    <name evidence="1" type="ORF">Rai3103_08315</name>
</gene>
<evidence type="ECO:0000313" key="1">
    <source>
        <dbReference type="EMBL" id="QGF23676.1"/>
    </source>
</evidence>
<dbReference type="KEGG" id="rain:Rai3103_08315"/>
<dbReference type="Proteomes" id="UP000386847">
    <property type="component" value="Chromosome"/>
</dbReference>
<name>A0A5Q2FH79_9ACTN</name>
<protein>
    <submittedName>
        <fullName evidence="1">Uncharacterized protein</fullName>
    </submittedName>
</protein>
<accession>A0A5Q2FH79</accession>
<evidence type="ECO:0000313" key="2">
    <source>
        <dbReference type="Proteomes" id="UP000386847"/>
    </source>
</evidence>
<sequence>MSTSATATRRHRPRLTSGGWIPNQHGAWAMVTIPWLLGTWQRFHDGQGRRTRWSSACSGWSATSLSTPPRCG</sequence>
<dbReference type="InterPro" id="IPR025576">
    <property type="entry name" value="YwiC"/>
</dbReference>